<dbReference type="InterPro" id="IPR002762">
    <property type="entry name" value="CbiX-like"/>
</dbReference>
<evidence type="ECO:0000256" key="3">
    <source>
        <dbReference type="SAM" id="MobiDB-lite"/>
    </source>
</evidence>
<sequence>MMRKPQGTRMTSSNHEEKLGLMICGHGSRNKEAVDQFAKLAERLRPRFPDWPVDYGYLEFANPVLSNGLDKLVEQGCTRILAVPGMLFAAGHAKNDIPSVLNAYQAKKPGVTIEYGRELGLDIKMIKAAGARVQEAVDAANVEHGEVPLTDTLLMVVGRGASDPDANSNVNKLMRMLWEGMGFGWGEVCYSGVTFPLVEPGLEHAAKLGYKRIIVFPYFLFTGILVRRIYNFTDEVAARHPEIQFVKAAYLNDQDYVIETFEDRVQEILEGTNNMNCQLCKYRAQVLGFEAEVGLQQESHHHHVEGVDTKDCEYCEDNKCTNECLKHHPSSEHSHHDHGHDHAHSQGHGHDHGHSHHHDHSHDHAHDHVHHHGHSHDHGHDHSHGDGHDHHHHPYPQADHPLGPKSMYKKD</sequence>
<dbReference type="EMBL" id="FOVR01000001">
    <property type="protein sequence ID" value="SFN65129.1"/>
    <property type="molecule type" value="Genomic_DNA"/>
</dbReference>
<dbReference type="InterPro" id="IPR050963">
    <property type="entry name" value="Sirohydro_Cobaltochel/CbiX"/>
</dbReference>
<organism evidence="4 5">
    <name type="scientific">Cohaesibacter marisflavi</name>
    <dbReference type="NCBI Taxonomy" id="655353"/>
    <lineage>
        <taxon>Bacteria</taxon>
        <taxon>Pseudomonadati</taxon>
        <taxon>Pseudomonadota</taxon>
        <taxon>Alphaproteobacteria</taxon>
        <taxon>Hyphomicrobiales</taxon>
        <taxon>Cohaesibacteraceae</taxon>
    </lineage>
</organism>
<feature type="region of interest" description="Disordered" evidence="3">
    <location>
        <begin position="328"/>
        <end position="411"/>
    </location>
</feature>
<gene>
    <name evidence="4" type="ORF">SAMN04488056_101589</name>
</gene>
<dbReference type="AlphaFoldDB" id="A0A1I5ASH3"/>
<accession>A0A1I5ASH3</accession>
<protein>
    <submittedName>
        <fullName evidence="4">Sirohydrochlorin cobaltochelatase</fullName>
    </submittedName>
</protein>
<feature type="compositionally biased region" description="Basic and acidic residues" evidence="3">
    <location>
        <begin position="376"/>
        <end position="389"/>
    </location>
</feature>
<dbReference type="CDD" id="cd03416">
    <property type="entry name" value="CbiX_SirB_N"/>
    <property type="match status" value="1"/>
</dbReference>
<dbReference type="GO" id="GO:0016829">
    <property type="term" value="F:lyase activity"/>
    <property type="evidence" value="ECO:0007669"/>
    <property type="project" value="UniProtKB-KW"/>
</dbReference>
<keyword evidence="2" id="KW-0456">Lyase</keyword>
<evidence type="ECO:0000256" key="1">
    <source>
        <dbReference type="ARBA" id="ARBA00022723"/>
    </source>
</evidence>
<dbReference type="PANTHER" id="PTHR33542:SF3">
    <property type="entry name" value="SIROHYDROCHLORIN FERROCHELATASE, CHLOROPLASTIC"/>
    <property type="match status" value="1"/>
</dbReference>
<keyword evidence="5" id="KW-1185">Reference proteome</keyword>
<evidence type="ECO:0000256" key="2">
    <source>
        <dbReference type="ARBA" id="ARBA00023239"/>
    </source>
</evidence>
<dbReference type="CDD" id="cd03414">
    <property type="entry name" value="CbiX_SirB_C"/>
    <property type="match status" value="1"/>
</dbReference>
<dbReference type="PANTHER" id="PTHR33542">
    <property type="entry name" value="SIROHYDROCHLORIN FERROCHELATASE, CHLOROPLASTIC"/>
    <property type="match status" value="1"/>
</dbReference>
<proteinExistence type="predicted"/>
<dbReference type="Gene3D" id="3.40.50.1400">
    <property type="match status" value="2"/>
</dbReference>
<name>A0A1I5ASH3_9HYPH</name>
<keyword evidence="1" id="KW-0479">Metal-binding</keyword>
<reference evidence="4 5" key="1">
    <citation type="submission" date="2016-10" db="EMBL/GenBank/DDBJ databases">
        <authorList>
            <person name="de Groot N.N."/>
        </authorList>
    </citation>
    <scope>NUCLEOTIDE SEQUENCE [LARGE SCALE GENOMIC DNA]</scope>
    <source>
        <strain evidence="4 5">CGMCC 1.9157</strain>
    </source>
</reference>
<dbReference type="SUPFAM" id="SSF53800">
    <property type="entry name" value="Chelatase"/>
    <property type="match status" value="1"/>
</dbReference>
<dbReference type="STRING" id="655353.SAMN04488056_101589"/>
<evidence type="ECO:0000313" key="5">
    <source>
        <dbReference type="Proteomes" id="UP000199236"/>
    </source>
</evidence>
<feature type="compositionally biased region" description="Basic and acidic residues" evidence="3">
    <location>
        <begin position="328"/>
        <end position="352"/>
    </location>
</feature>
<evidence type="ECO:0000313" key="4">
    <source>
        <dbReference type="EMBL" id="SFN65129.1"/>
    </source>
</evidence>
<dbReference type="Proteomes" id="UP000199236">
    <property type="component" value="Unassembled WGS sequence"/>
</dbReference>
<dbReference type="Pfam" id="PF01903">
    <property type="entry name" value="CbiX"/>
    <property type="match status" value="2"/>
</dbReference>
<dbReference type="GO" id="GO:0046872">
    <property type="term" value="F:metal ion binding"/>
    <property type="evidence" value="ECO:0007669"/>
    <property type="project" value="UniProtKB-KW"/>
</dbReference>